<dbReference type="InterPro" id="IPR036388">
    <property type="entry name" value="WH-like_DNA-bd_sf"/>
</dbReference>
<sequence>MTTRHTESGTNAWALLEHALSALPRDTSQVFLLRTRERQSVEQIAASLSLAPSEVERQLIEAMTFIRLFRA</sequence>
<dbReference type="Proteomes" id="UP000292639">
    <property type="component" value="Unassembled WGS sequence"/>
</dbReference>
<dbReference type="GO" id="GO:0003677">
    <property type="term" value="F:DNA binding"/>
    <property type="evidence" value="ECO:0007669"/>
    <property type="project" value="InterPro"/>
</dbReference>
<gene>
    <name evidence="2" type="ORF">DNJ96_05425</name>
</gene>
<accession>A0A4Q9RER1</accession>
<dbReference type="GO" id="GO:0006352">
    <property type="term" value="P:DNA-templated transcription initiation"/>
    <property type="evidence" value="ECO:0007669"/>
    <property type="project" value="InterPro"/>
</dbReference>
<dbReference type="Pfam" id="PF08281">
    <property type="entry name" value="Sigma70_r4_2"/>
    <property type="match status" value="1"/>
</dbReference>
<evidence type="ECO:0000313" key="2">
    <source>
        <dbReference type="EMBL" id="TBU98680.1"/>
    </source>
</evidence>
<protein>
    <recommendedName>
        <fullName evidence="1">RNA polymerase sigma factor 70 region 4 type 2 domain-containing protein</fullName>
    </recommendedName>
</protein>
<feature type="domain" description="RNA polymerase sigma factor 70 region 4 type 2" evidence="1">
    <location>
        <begin position="15"/>
        <end position="59"/>
    </location>
</feature>
<dbReference type="InterPro" id="IPR013324">
    <property type="entry name" value="RNA_pol_sigma_r3/r4-like"/>
</dbReference>
<dbReference type="GO" id="GO:0016987">
    <property type="term" value="F:sigma factor activity"/>
    <property type="evidence" value="ECO:0007669"/>
    <property type="project" value="InterPro"/>
</dbReference>
<comment type="caution">
    <text evidence="2">The sequence shown here is derived from an EMBL/GenBank/DDBJ whole genome shotgun (WGS) entry which is preliminary data.</text>
</comment>
<organism evidence="2 3">
    <name type="scientific">Stutzerimonas kirkiae</name>
    <dbReference type="NCBI Taxonomy" id="2211392"/>
    <lineage>
        <taxon>Bacteria</taxon>
        <taxon>Pseudomonadati</taxon>
        <taxon>Pseudomonadota</taxon>
        <taxon>Gammaproteobacteria</taxon>
        <taxon>Pseudomonadales</taxon>
        <taxon>Pseudomonadaceae</taxon>
        <taxon>Stutzerimonas</taxon>
    </lineage>
</organism>
<name>A0A4Q9RER1_9GAMM</name>
<dbReference type="Gene3D" id="1.10.10.10">
    <property type="entry name" value="Winged helix-like DNA-binding domain superfamily/Winged helix DNA-binding domain"/>
    <property type="match status" value="1"/>
</dbReference>
<dbReference type="AlphaFoldDB" id="A0A4Q9RER1"/>
<dbReference type="RefSeq" id="WP_131185621.1">
    <property type="nucleotide sequence ID" value="NZ_QJUO01000032.1"/>
</dbReference>
<reference evidence="2 3" key="1">
    <citation type="submission" date="2018-06" db="EMBL/GenBank/DDBJ databases">
        <title>Three novel Pseudomonas species isolated from symptomatic oak.</title>
        <authorList>
            <person name="Bueno-Gonzalez V."/>
            <person name="Brady C."/>
        </authorList>
    </citation>
    <scope>NUCLEOTIDE SEQUENCE [LARGE SCALE GENOMIC DNA]</scope>
    <source>
        <strain evidence="2 3">P17C</strain>
    </source>
</reference>
<proteinExistence type="predicted"/>
<evidence type="ECO:0000259" key="1">
    <source>
        <dbReference type="Pfam" id="PF08281"/>
    </source>
</evidence>
<dbReference type="InterPro" id="IPR013249">
    <property type="entry name" value="RNA_pol_sigma70_r4_t2"/>
</dbReference>
<evidence type="ECO:0000313" key="3">
    <source>
        <dbReference type="Proteomes" id="UP000292639"/>
    </source>
</evidence>
<dbReference type="EMBL" id="QJUP01000004">
    <property type="protein sequence ID" value="TBU98680.1"/>
    <property type="molecule type" value="Genomic_DNA"/>
</dbReference>
<keyword evidence="3" id="KW-1185">Reference proteome</keyword>
<dbReference type="SUPFAM" id="SSF88659">
    <property type="entry name" value="Sigma3 and sigma4 domains of RNA polymerase sigma factors"/>
    <property type="match status" value="1"/>
</dbReference>